<dbReference type="PROSITE" id="PS00108">
    <property type="entry name" value="PROTEIN_KINASE_ST"/>
    <property type="match status" value="1"/>
</dbReference>
<evidence type="ECO:0000256" key="5">
    <source>
        <dbReference type="ARBA" id="ARBA00022777"/>
    </source>
</evidence>
<sequence>MVTFPTDYWAPALDVNVRRRSYYNVEKSQKRQSRERLSTLAIPKDVKNGNDMSLVSSPVAIQNENNSFTETDVSLSSSNGSNANTSTLLTPTEPKKMKLVQSMQRLFVHDSKSPSSSPVGSPKGEDDDAEELFNTTADNKMMLKDILTPRLDINNKCLSRSDSGCFSDSECMLVKKYGICEKGCIGQGATAVVRLAHKLDQSDNEKTYAVKLTSEFCISSTLQHVNIVRTVDLVQDDNLAWCEVMEYCAGGDLYSAIKSGHMTTIEINCCFKQLIQGVGYLHSMGVAHRDIKPENLLLDDKGHLKITDFGISEVFRTCWQEDTRLSKGFCGSGPYIAPEQFETDKEYDARLVDVWACGIVYHCMIYQGIPFRTATPSDPHYANYLETRNIKQYDPIEKLPRGCRDLLYKILEPDVKKRITIEQIKENNWFKSIEACTDSSVILSQPHNHISPECLKEIQALKK</sequence>
<evidence type="ECO:0000256" key="4">
    <source>
        <dbReference type="ARBA" id="ARBA00022741"/>
    </source>
</evidence>
<evidence type="ECO:0000313" key="14">
    <source>
        <dbReference type="Proteomes" id="UP000789508"/>
    </source>
</evidence>
<dbReference type="OrthoDB" id="6513151at2759"/>
<dbReference type="InterPro" id="IPR011009">
    <property type="entry name" value="Kinase-like_dom_sf"/>
</dbReference>
<dbReference type="SMART" id="SM00220">
    <property type="entry name" value="S_TKc"/>
    <property type="match status" value="1"/>
</dbReference>
<evidence type="ECO:0000256" key="7">
    <source>
        <dbReference type="ARBA" id="ARBA00047899"/>
    </source>
</evidence>
<evidence type="ECO:0000259" key="12">
    <source>
        <dbReference type="PROSITE" id="PS50011"/>
    </source>
</evidence>
<comment type="caution">
    <text evidence="13">The sequence shown here is derived from an EMBL/GenBank/DDBJ whole genome shotgun (WGS) entry which is preliminary data.</text>
</comment>
<evidence type="ECO:0000256" key="8">
    <source>
        <dbReference type="ARBA" id="ARBA00048679"/>
    </source>
</evidence>
<dbReference type="PROSITE" id="PS50011">
    <property type="entry name" value="PROTEIN_KINASE_DOM"/>
    <property type="match status" value="1"/>
</dbReference>
<keyword evidence="3" id="KW-0808">Transferase</keyword>
<comment type="similarity">
    <text evidence="10">Belongs to the protein kinase superfamily.</text>
</comment>
<accession>A0A9N9GCF4</accession>
<feature type="compositionally biased region" description="Low complexity" evidence="11">
    <location>
        <begin position="113"/>
        <end position="122"/>
    </location>
</feature>
<protein>
    <recommendedName>
        <fullName evidence="1">non-specific serine/threonine protein kinase</fullName>
        <ecNumber evidence="1">2.7.11.1</ecNumber>
    </recommendedName>
</protein>
<proteinExistence type="inferred from homology"/>
<keyword evidence="14" id="KW-1185">Reference proteome</keyword>
<reference evidence="13" key="1">
    <citation type="submission" date="2021-06" db="EMBL/GenBank/DDBJ databases">
        <authorList>
            <person name="Kallberg Y."/>
            <person name="Tangrot J."/>
            <person name="Rosling A."/>
        </authorList>
    </citation>
    <scope>NUCLEOTIDE SEQUENCE</scope>
    <source>
        <strain evidence="13">FL130A</strain>
    </source>
</reference>
<dbReference type="SUPFAM" id="SSF56112">
    <property type="entry name" value="Protein kinase-like (PK-like)"/>
    <property type="match status" value="1"/>
</dbReference>
<dbReference type="EMBL" id="CAJVPS010003657">
    <property type="protein sequence ID" value="CAG8592630.1"/>
    <property type="molecule type" value="Genomic_DNA"/>
</dbReference>
<organism evidence="13 14">
    <name type="scientific">Ambispora leptoticha</name>
    <dbReference type="NCBI Taxonomy" id="144679"/>
    <lineage>
        <taxon>Eukaryota</taxon>
        <taxon>Fungi</taxon>
        <taxon>Fungi incertae sedis</taxon>
        <taxon>Mucoromycota</taxon>
        <taxon>Glomeromycotina</taxon>
        <taxon>Glomeromycetes</taxon>
        <taxon>Archaeosporales</taxon>
        <taxon>Ambisporaceae</taxon>
        <taxon>Ambispora</taxon>
    </lineage>
</organism>
<feature type="compositionally biased region" description="Low complexity" evidence="11">
    <location>
        <begin position="74"/>
        <end position="89"/>
    </location>
</feature>
<keyword evidence="6 9" id="KW-0067">ATP-binding</keyword>
<dbReference type="Gene3D" id="1.10.510.10">
    <property type="entry name" value="Transferase(Phosphotransferase) domain 1"/>
    <property type="match status" value="1"/>
</dbReference>
<dbReference type="GO" id="GO:0004674">
    <property type="term" value="F:protein serine/threonine kinase activity"/>
    <property type="evidence" value="ECO:0007669"/>
    <property type="project" value="UniProtKB-KW"/>
</dbReference>
<evidence type="ECO:0000313" key="13">
    <source>
        <dbReference type="EMBL" id="CAG8592630.1"/>
    </source>
</evidence>
<feature type="binding site" evidence="9">
    <location>
        <position position="211"/>
    </location>
    <ligand>
        <name>ATP</name>
        <dbReference type="ChEBI" id="CHEBI:30616"/>
    </ligand>
</feature>
<comment type="catalytic activity">
    <reaction evidence="8">
        <text>L-seryl-[protein] + ATP = O-phospho-L-seryl-[protein] + ADP + H(+)</text>
        <dbReference type="Rhea" id="RHEA:17989"/>
        <dbReference type="Rhea" id="RHEA-COMP:9863"/>
        <dbReference type="Rhea" id="RHEA-COMP:11604"/>
        <dbReference type="ChEBI" id="CHEBI:15378"/>
        <dbReference type="ChEBI" id="CHEBI:29999"/>
        <dbReference type="ChEBI" id="CHEBI:30616"/>
        <dbReference type="ChEBI" id="CHEBI:83421"/>
        <dbReference type="ChEBI" id="CHEBI:456216"/>
        <dbReference type="EC" id="2.7.11.1"/>
    </reaction>
</comment>
<keyword evidence="2 10" id="KW-0723">Serine/threonine-protein kinase</keyword>
<keyword evidence="5" id="KW-0418">Kinase</keyword>
<dbReference type="InterPro" id="IPR008271">
    <property type="entry name" value="Ser/Thr_kinase_AS"/>
</dbReference>
<dbReference type="GO" id="GO:0030003">
    <property type="term" value="P:intracellular monoatomic cation homeostasis"/>
    <property type="evidence" value="ECO:0007669"/>
    <property type="project" value="TreeGrafter"/>
</dbReference>
<evidence type="ECO:0000256" key="2">
    <source>
        <dbReference type="ARBA" id="ARBA00022527"/>
    </source>
</evidence>
<dbReference type="PROSITE" id="PS00107">
    <property type="entry name" value="PROTEIN_KINASE_ATP"/>
    <property type="match status" value="1"/>
</dbReference>
<dbReference type="Pfam" id="PF00069">
    <property type="entry name" value="Pkinase"/>
    <property type="match status" value="1"/>
</dbReference>
<dbReference type="GO" id="GO:0005524">
    <property type="term" value="F:ATP binding"/>
    <property type="evidence" value="ECO:0007669"/>
    <property type="project" value="UniProtKB-UniRule"/>
</dbReference>
<evidence type="ECO:0000256" key="10">
    <source>
        <dbReference type="RuleBase" id="RU000304"/>
    </source>
</evidence>
<dbReference type="CDD" id="cd13994">
    <property type="entry name" value="STKc_HAL4_like"/>
    <property type="match status" value="1"/>
</dbReference>
<dbReference type="InterPro" id="IPR017441">
    <property type="entry name" value="Protein_kinase_ATP_BS"/>
</dbReference>
<dbReference type="EC" id="2.7.11.1" evidence="1"/>
<evidence type="ECO:0000256" key="3">
    <source>
        <dbReference type="ARBA" id="ARBA00022679"/>
    </source>
</evidence>
<feature type="domain" description="Protein kinase" evidence="12">
    <location>
        <begin position="155"/>
        <end position="430"/>
    </location>
</feature>
<dbReference type="AlphaFoldDB" id="A0A9N9GCF4"/>
<keyword evidence="4 9" id="KW-0547">Nucleotide-binding</keyword>
<gene>
    <name evidence="13" type="ORF">ALEPTO_LOCUS7773</name>
</gene>
<dbReference type="InterPro" id="IPR000719">
    <property type="entry name" value="Prot_kinase_dom"/>
</dbReference>
<comment type="catalytic activity">
    <reaction evidence="7">
        <text>L-threonyl-[protein] + ATP = O-phospho-L-threonyl-[protein] + ADP + H(+)</text>
        <dbReference type="Rhea" id="RHEA:46608"/>
        <dbReference type="Rhea" id="RHEA-COMP:11060"/>
        <dbReference type="Rhea" id="RHEA-COMP:11605"/>
        <dbReference type="ChEBI" id="CHEBI:15378"/>
        <dbReference type="ChEBI" id="CHEBI:30013"/>
        <dbReference type="ChEBI" id="CHEBI:30616"/>
        <dbReference type="ChEBI" id="CHEBI:61977"/>
        <dbReference type="ChEBI" id="CHEBI:456216"/>
        <dbReference type="EC" id="2.7.11.1"/>
    </reaction>
</comment>
<dbReference type="Proteomes" id="UP000789508">
    <property type="component" value="Unassembled WGS sequence"/>
</dbReference>
<dbReference type="GO" id="GO:0005829">
    <property type="term" value="C:cytosol"/>
    <property type="evidence" value="ECO:0007669"/>
    <property type="project" value="TreeGrafter"/>
</dbReference>
<evidence type="ECO:0000256" key="11">
    <source>
        <dbReference type="SAM" id="MobiDB-lite"/>
    </source>
</evidence>
<feature type="region of interest" description="Disordered" evidence="11">
    <location>
        <begin position="70"/>
        <end position="89"/>
    </location>
</feature>
<evidence type="ECO:0000256" key="1">
    <source>
        <dbReference type="ARBA" id="ARBA00012513"/>
    </source>
</evidence>
<dbReference type="PANTHER" id="PTHR24343">
    <property type="entry name" value="SERINE/THREONINE KINASE"/>
    <property type="match status" value="1"/>
</dbReference>
<evidence type="ECO:0000256" key="9">
    <source>
        <dbReference type="PROSITE-ProRule" id="PRU10141"/>
    </source>
</evidence>
<evidence type="ECO:0000256" key="6">
    <source>
        <dbReference type="ARBA" id="ARBA00022840"/>
    </source>
</evidence>
<feature type="region of interest" description="Disordered" evidence="11">
    <location>
        <begin position="108"/>
        <end position="129"/>
    </location>
</feature>
<name>A0A9N9GCF4_9GLOM</name>
<dbReference type="PANTHER" id="PTHR24343:SF558">
    <property type="entry name" value="PROTEIN KINASE DOMAIN-CONTAINING PROTEIN"/>
    <property type="match status" value="1"/>
</dbReference>